<dbReference type="GO" id="GO:0006412">
    <property type="term" value="P:translation"/>
    <property type="evidence" value="ECO:0007669"/>
    <property type="project" value="InterPro"/>
</dbReference>
<dbReference type="AlphaFoldDB" id="A0A2S5R8J0"/>
<accession>A0A2S5R8J0</accession>
<dbReference type="NCBIfam" id="TIGR00012">
    <property type="entry name" value="L29"/>
    <property type="match status" value="1"/>
</dbReference>
<dbReference type="SUPFAM" id="SSF46561">
    <property type="entry name" value="Ribosomal protein L29 (L29p)"/>
    <property type="match status" value="1"/>
</dbReference>
<evidence type="ECO:0000256" key="3">
    <source>
        <dbReference type="ARBA" id="ARBA00023274"/>
    </source>
</evidence>
<evidence type="ECO:0000256" key="2">
    <source>
        <dbReference type="ARBA" id="ARBA00022980"/>
    </source>
</evidence>
<dbReference type="Pfam" id="PF00831">
    <property type="entry name" value="Ribosomal_L29"/>
    <property type="match status" value="1"/>
</dbReference>
<protein>
    <recommendedName>
        <fullName evidence="4">Large ribosomal subunit protein uL29</fullName>
    </recommendedName>
    <alternativeName>
        <fullName evidence="5">50S ribosomal protein L29</fullName>
    </alternativeName>
</protein>
<evidence type="ECO:0000256" key="5">
    <source>
        <dbReference type="ARBA" id="ARBA00035476"/>
    </source>
</evidence>
<dbReference type="Proteomes" id="UP000239425">
    <property type="component" value="Unassembled WGS sequence"/>
</dbReference>
<proteinExistence type="inferred from homology"/>
<dbReference type="OrthoDB" id="8481717at2"/>
<sequence length="69" mass="8197">MKSKEYLKTLISMSPQELSNEFYGLLRQRAGFCFTKKDPQTKALPHQIRVVRRNIARLKMIMTQRQKGR</sequence>
<dbReference type="Gene3D" id="1.10.287.310">
    <property type="match status" value="1"/>
</dbReference>
<evidence type="ECO:0000256" key="1">
    <source>
        <dbReference type="ARBA" id="ARBA00009254"/>
    </source>
</evidence>
<evidence type="ECO:0000256" key="4">
    <source>
        <dbReference type="ARBA" id="ARBA00035204"/>
    </source>
</evidence>
<keyword evidence="7" id="KW-1185">Reference proteome</keyword>
<comment type="caution">
    <text evidence="6">The sequence shown here is derived from an EMBL/GenBank/DDBJ whole genome shotgun (WGS) entry which is preliminary data.</text>
</comment>
<reference evidence="6 7" key="1">
    <citation type="submission" date="2017-11" db="EMBL/GenBank/DDBJ databases">
        <title>Comparative genomic analysis of Holospora spp., intranuclear symbionts of paramecia.</title>
        <authorList>
            <person name="Garushyants S.K."/>
            <person name="Beliavskaya A."/>
            <person name="Malko D.B."/>
            <person name="Logacheva M.D."/>
            <person name="Rautian M.S."/>
            <person name="Gelfand M.S."/>
        </authorList>
    </citation>
    <scope>NUCLEOTIDE SEQUENCE [LARGE SCALE GENOMIC DNA]</scope>
    <source>
        <strain evidence="7">02AZ16</strain>
    </source>
</reference>
<dbReference type="InterPro" id="IPR001854">
    <property type="entry name" value="Ribosomal_uL29"/>
</dbReference>
<evidence type="ECO:0000313" key="7">
    <source>
        <dbReference type="Proteomes" id="UP000239425"/>
    </source>
</evidence>
<dbReference type="GO" id="GO:0003735">
    <property type="term" value="F:structural constituent of ribosome"/>
    <property type="evidence" value="ECO:0007669"/>
    <property type="project" value="InterPro"/>
</dbReference>
<dbReference type="GO" id="GO:0005840">
    <property type="term" value="C:ribosome"/>
    <property type="evidence" value="ECO:0007669"/>
    <property type="project" value="UniProtKB-KW"/>
</dbReference>
<name>A0A2S5R8J0_9PROT</name>
<dbReference type="GO" id="GO:1990904">
    <property type="term" value="C:ribonucleoprotein complex"/>
    <property type="evidence" value="ECO:0007669"/>
    <property type="project" value="UniProtKB-KW"/>
</dbReference>
<gene>
    <name evidence="6" type="ORF">HCUR_00879</name>
</gene>
<comment type="similarity">
    <text evidence="1">Belongs to the universal ribosomal protein uL29 family.</text>
</comment>
<dbReference type="EMBL" id="PHHC01000084">
    <property type="protein sequence ID" value="PPE03651.1"/>
    <property type="molecule type" value="Genomic_DNA"/>
</dbReference>
<keyword evidence="2 6" id="KW-0689">Ribosomal protein</keyword>
<evidence type="ECO:0000313" key="6">
    <source>
        <dbReference type="EMBL" id="PPE03651.1"/>
    </source>
</evidence>
<organism evidence="6 7">
    <name type="scientific">Holospora curviuscula</name>
    <dbReference type="NCBI Taxonomy" id="1082868"/>
    <lineage>
        <taxon>Bacteria</taxon>
        <taxon>Pseudomonadati</taxon>
        <taxon>Pseudomonadota</taxon>
        <taxon>Alphaproteobacteria</taxon>
        <taxon>Holosporales</taxon>
        <taxon>Holosporaceae</taxon>
        <taxon>Holospora</taxon>
    </lineage>
</organism>
<keyword evidence="3" id="KW-0687">Ribonucleoprotein</keyword>
<dbReference type="RefSeq" id="WP_104206892.1">
    <property type="nucleotide sequence ID" value="NZ_PHHC01000084.1"/>
</dbReference>
<dbReference type="InterPro" id="IPR036049">
    <property type="entry name" value="Ribosomal_uL29_sf"/>
</dbReference>